<evidence type="ECO:0000313" key="4">
    <source>
        <dbReference type="Proteomes" id="UP000054903"/>
    </source>
</evidence>
<dbReference type="Proteomes" id="UP000054903">
    <property type="component" value="Unassembled WGS sequence"/>
</dbReference>
<dbReference type="Gene3D" id="3.30.470.20">
    <property type="entry name" value="ATP-grasp fold, B domain"/>
    <property type="match status" value="1"/>
</dbReference>
<sequence length="425" mass="47780">MNSKVRVLVFPCGSESASEIHQALRHSVHVELFGASSVEDHGRVRFQNYIGDVPNIADASFDASFARIVADHSIDMVFATHDTVLDYLAPRADALGFFLVNGDAAATHVARRKSATYTLFDDCAWSPAMFSNVDAVKSWPAVVKPDLGQGGQGVAVVRNANEAWTAIEATRHPVLVEYLPGEEITVDCFTDFERELVWAGPRTRERVRAGISMRSRFVELTPDIREIAETINARVAMRGPWFFQLKRAANGEWKLLEISCRIAGTMVAQRARGINLPLMAVQDFMKRKLLPLDCKHVPLIERNIATRAVFDYEYDDVFVDLDDTLIIDGRVTPSVIAFLYQAQGDGKRITLITRHRHDVNTTLRDARIGAGLFDAIIHIDDIQRKSAHIKERAIFVDNHFPERLDVSRENGIPVFDVDRIEFLLR</sequence>
<gene>
    <name evidence="3" type="ORF">AWB77_06023</name>
</gene>
<accession>A0A158DYX1</accession>
<dbReference type="RefSeq" id="WP_061138055.1">
    <property type="nucleotide sequence ID" value="NZ_FCNX02000020.1"/>
</dbReference>
<dbReference type="Pfam" id="PF15632">
    <property type="entry name" value="ATPgrasp_Ter"/>
    <property type="match status" value="1"/>
</dbReference>
<dbReference type="STRING" id="1777138.AWB77_06023"/>
<keyword evidence="4" id="KW-1185">Reference proteome</keyword>
<dbReference type="OrthoDB" id="9803907at2"/>
<dbReference type="PROSITE" id="PS50975">
    <property type="entry name" value="ATP_GRASP"/>
    <property type="match status" value="1"/>
</dbReference>
<dbReference type="AlphaFoldDB" id="A0A158DYX1"/>
<dbReference type="InterPro" id="IPR036412">
    <property type="entry name" value="HAD-like_sf"/>
</dbReference>
<protein>
    <submittedName>
        <fullName evidence="3">Carbamoyl phosphate synthase-like protein</fullName>
    </submittedName>
</protein>
<comment type="caution">
    <text evidence="3">The sequence shown here is derived from an EMBL/GenBank/DDBJ whole genome shotgun (WGS) entry which is preliminary data.</text>
</comment>
<name>A0A158DYX1_9BURK</name>
<evidence type="ECO:0000313" key="3">
    <source>
        <dbReference type="EMBL" id="SAK99812.1"/>
    </source>
</evidence>
<proteinExistence type="predicted"/>
<dbReference type="GO" id="GO:0046872">
    <property type="term" value="F:metal ion binding"/>
    <property type="evidence" value="ECO:0007669"/>
    <property type="project" value="InterPro"/>
</dbReference>
<reference evidence="3" key="1">
    <citation type="submission" date="2016-01" db="EMBL/GenBank/DDBJ databases">
        <authorList>
            <person name="Peeters C."/>
        </authorList>
    </citation>
    <scope>NUCLEOTIDE SEQUENCE</scope>
    <source>
        <strain evidence="3">LMG 29320</strain>
    </source>
</reference>
<feature type="domain" description="ATP-grasp" evidence="2">
    <location>
        <begin position="113"/>
        <end position="285"/>
    </location>
</feature>
<evidence type="ECO:0000259" key="2">
    <source>
        <dbReference type="PROSITE" id="PS50975"/>
    </source>
</evidence>
<organism evidence="3 4">
    <name type="scientific">Caballeronia fortuita</name>
    <dbReference type="NCBI Taxonomy" id="1777138"/>
    <lineage>
        <taxon>Bacteria</taxon>
        <taxon>Pseudomonadati</taxon>
        <taxon>Pseudomonadota</taxon>
        <taxon>Betaproteobacteria</taxon>
        <taxon>Burkholderiales</taxon>
        <taxon>Burkholderiaceae</taxon>
        <taxon>Caballeronia</taxon>
    </lineage>
</organism>
<keyword evidence="1" id="KW-0547">Nucleotide-binding</keyword>
<dbReference type="SUPFAM" id="SSF56784">
    <property type="entry name" value="HAD-like"/>
    <property type="match status" value="1"/>
</dbReference>
<dbReference type="Gene3D" id="3.40.50.20">
    <property type="match status" value="1"/>
</dbReference>
<dbReference type="GO" id="GO:0005524">
    <property type="term" value="F:ATP binding"/>
    <property type="evidence" value="ECO:0007669"/>
    <property type="project" value="UniProtKB-UniRule"/>
</dbReference>
<dbReference type="SUPFAM" id="SSF56059">
    <property type="entry name" value="Glutathione synthetase ATP-binding domain-like"/>
    <property type="match status" value="1"/>
</dbReference>
<evidence type="ECO:0000256" key="1">
    <source>
        <dbReference type="PROSITE-ProRule" id="PRU00409"/>
    </source>
</evidence>
<keyword evidence="1" id="KW-0067">ATP-binding</keyword>
<dbReference type="InterPro" id="IPR011761">
    <property type="entry name" value="ATP-grasp"/>
</dbReference>
<dbReference type="EMBL" id="FCNX02000020">
    <property type="protein sequence ID" value="SAK99812.1"/>
    <property type="molecule type" value="Genomic_DNA"/>
</dbReference>